<evidence type="ECO:0000313" key="1">
    <source>
        <dbReference type="EMBL" id="GFQ93644.1"/>
    </source>
</evidence>
<comment type="caution">
    <text evidence="1">The sequence shown here is derived from an EMBL/GenBank/DDBJ whole genome shotgun (WGS) entry which is preliminary data.</text>
</comment>
<dbReference type="EMBL" id="BMAO01024183">
    <property type="protein sequence ID" value="GFQ93644.1"/>
    <property type="molecule type" value="Genomic_DNA"/>
</dbReference>
<reference evidence="1" key="1">
    <citation type="submission" date="2020-07" db="EMBL/GenBank/DDBJ databases">
        <title>Multicomponent nature underlies the extraordinary mechanical properties of spider dragline silk.</title>
        <authorList>
            <person name="Kono N."/>
            <person name="Nakamura H."/>
            <person name="Mori M."/>
            <person name="Yoshida Y."/>
            <person name="Ohtoshi R."/>
            <person name="Malay A.D."/>
            <person name="Moran D.A.P."/>
            <person name="Tomita M."/>
            <person name="Numata K."/>
            <person name="Arakawa K."/>
        </authorList>
    </citation>
    <scope>NUCLEOTIDE SEQUENCE</scope>
</reference>
<organism evidence="1 2">
    <name type="scientific">Trichonephila clavata</name>
    <name type="common">Joro spider</name>
    <name type="synonym">Nephila clavata</name>
    <dbReference type="NCBI Taxonomy" id="2740835"/>
    <lineage>
        <taxon>Eukaryota</taxon>
        <taxon>Metazoa</taxon>
        <taxon>Ecdysozoa</taxon>
        <taxon>Arthropoda</taxon>
        <taxon>Chelicerata</taxon>
        <taxon>Arachnida</taxon>
        <taxon>Araneae</taxon>
        <taxon>Araneomorphae</taxon>
        <taxon>Entelegynae</taxon>
        <taxon>Araneoidea</taxon>
        <taxon>Nephilidae</taxon>
        <taxon>Trichonephila</taxon>
    </lineage>
</organism>
<dbReference type="AlphaFoldDB" id="A0A8X6G3P0"/>
<sequence>MIQLQMDFVIGALGLLPEQSSHKAVRAALAEKRDATGKNEISGPELGRISLSLHPLPGSYELRVSRLESRMEKYSPPV</sequence>
<keyword evidence="2" id="KW-1185">Reference proteome</keyword>
<protein>
    <submittedName>
        <fullName evidence="1">Uncharacterized protein</fullName>
    </submittedName>
</protein>
<accession>A0A8X6G3P0</accession>
<evidence type="ECO:0000313" key="2">
    <source>
        <dbReference type="Proteomes" id="UP000887116"/>
    </source>
</evidence>
<gene>
    <name evidence="1" type="ORF">TNCT_40321</name>
</gene>
<proteinExistence type="predicted"/>
<name>A0A8X6G3P0_TRICU</name>
<dbReference type="Proteomes" id="UP000887116">
    <property type="component" value="Unassembled WGS sequence"/>
</dbReference>